<dbReference type="AlphaFoldDB" id="A0A1M6PTI8"/>
<dbReference type="STRING" id="1168035.SAMN05444280_1726"/>
<evidence type="ECO:0000313" key="1">
    <source>
        <dbReference type="EMBL" id="SHK11218.1"/>
    </source>
</evidence>
<gene>
    <name evidence="1" type="ORF">SAMN05444280_1726</name>
</gene>
<protein>
    <submittedName>
        <fullName evidence="1">Uncharacterized protein</fullName>
    </submittedName>
</protein>
<name>A0A1M6PTI8_9BACT</name>
<organism evidence="1 2">
    <name type="scientific">Tangfeifania diversioriginum</name>
    <dbReference type="NCBI Taxonomy" id="1168035"/>
    <lineage>
        <taxon>Bacteria</taxon>
        <taxon>Pseudomonadati</taxon>
        <taxon>Bacteroidota</taxon>
        <taxon>Bacteroidia</taxon>
        <taxon>Marinilabiliales</taxon>
        <taxon>Prolixibacteraceae</taxon>
        <taxon>Tangfeifania</taxon>
    </lineage>
</organism>
<dbReference type="EMBL" id="FQZE01000072">
    <property type="protein sequence ID" value="SHK11218.1"/>
    <property type="molecule type" value="Genomic_DNA"/>
</dbReference>
<evidence type="ECO:0000313" key="2">
    <source>
        <dbReference type="Proteomes" id="UP000184050"/>
    </source>
</evidence>
<keyword evidence="2" id="KW-1185">Reference proteome</keyword>
<sequence>MITVKMTRAEYEAYLLYLKSIEVMRNAKKGEGENSLLDEYLSDPVNVKEIEAGLEDIKAGRISYIDPDNLWESIK</sequence>
<proteinExistence type="predicted"/>
<accession>A0A1M6PTI8</accession>
<reference evidence="1 2" key="1">
    <citation type="submission" date="2016-11" db="EMBL/GenBank/DDBJ databases">
        <authorList>
            <person name="Jaros S."/>
            <person name="Januszkiewicz K."/>
            <person name="Wedrychowicz H."/>
        </authorList>
    </citation>
    <scope>NUCLEOTIDE SEQUENCE [LARGE SCALE GENOMIC DNA]</scope>
    <source>
        <strain evidence="1 2">DSM 27063</strain>
    </source>
</reference>
<dbReference type="Proteomes" id="UP000184050">
    <property type="component" value="Unassembled WGS sequence"/>
</dbReference>